<evidence type="ECO:0000313" key="1">
    <source>
        <dbReference type="EMBL" id="MBX48430.1"/>
    </source>
</evidence>
<proteinExistence type="predicted"/>
<name>A0A2P2P106_RHIMU</name>
<sequence>MNIALNSDNINILSLCNHLQQCHSRLDTSMEEGAKILTVIKNRKPILVRRYGTLK</sequence>
<accession>A0A2P2P106</accession>
<reference evidence="1" key="1">
    <citation type="submission" date="2018-02" db="EMBL/GenBank/DDBJ databases">
        <title>Rhizophora mucronata_Transcriptome.</title>
        <authorList>
            <person name="Meera S.P."/>
            <person name="Sreeshan A."/>
            <person name="Augustine A."/>
        </authorList>
    </citation>
    <scope>NUCLEOTIDE SEQUENCE</scope>
    <source>
        <tissue evidence="1">Leaf</tissue>
    </source>
</reference>
<organism evidence="1">
    <name type="scientific">Rhizophora mucronata</name>
    <name type="common">Asiatic mangrove</name>
    <dbReference type="NCBI Taxonomy" id="61149"/>
    <lineage>
        <taxon>Eukaryota</taxon>
        <taxon>Viridiplantae</taxon>
        <taxon>Streptophyta</taxon>
        <taxon>Embryophyta</taxon>
        <taxon>Tracheophyta</taxon>
        <taxon>Spermatophyta</taxon>
        <taxon>Magnoliopsida</taxon>
        <taxon>eudicotyledons</taxon>
        <taxon>Gunneridae</taxon>
        <taxon>Pentapetalae</taxon>
        <taxon>rosids</taxon>
        <taxon>fabids</taxon>
        <taxon>Malpighiales</taxon>
        <taxon>Rhizophoraceae</taxon>
        <taxon>Rhizophora</taxon>
    </lineage>
</organism>
<protein>
    <submittedName>
        <fullName evidence="1">Uncharacterized protein</fullName>
    </submittedName>
</protein>
<dbReference type="AlphaFoldDB" id="A0A2P2P106"/>
<dbReference type="EMBL" id="GGEC01067946">
    <property type="protein sequence ID" value="MBX48430.1"/>
    <property type="molecule type" value="Transcribed_RNA"/>
</dbReference>